<gene>
    <name evidence="2" type="ORF">METZ01_LOCUS504350</name>
</gene>
<dbReference type="InterPro" id="IPR027417">
    <property type="entry name" value="P-loop_NTPase"/>
</dbReference>
<feature type="non-terminal residue" evidence="2">
    <location>
        <position position="121"/>
    </location>
</feature>
<evidence type="ECO:0000313" key="2">
    <source>
        <dbReference type="EMBL" id="SVE51496.1"/>
    </source>
</evidence>
<proteinExistence type="predicted"/>
<feature type="domain" description="SNF2 N-terminal" evidence="1">
    <location>
        <begin position="12"/>
        <end position="118"/>
    </location>
</feature>
<dbReference type="Pfam" id="PF00176">
    <property type="entry name" value="SNF2-rel_dom"/>
    <property type="match status" value="1"/>
</dbReference>
<accession>A0A383E3X9</accession>
<dbReference type="Gene3D" id="3.40.50.300">
    <property type="entry name" value="P-loop containing nucleotide triphosphate hydrolases"/>
    <property type="match status" value="1"/>
</dbReference>
<name>A0A383E3X9_9ZZZZ</name>
<dbReference type="InterPro" id="IPR000330">
    <property type="entry name" value="SNF2_N"/>
</dbReference>
<protein>
    <recommendedName>
        <fullName evidence="1">SNF2 N-terminal domain-containing protein</fullName>
    </recommendedName>
</protein>
<reference evidence="2" key="1">
    <citation type="submission" date="2018-05" db="EMBL/GenBank/DDBJ databases">
        <authorList>
            <person name="Lanie J.A."/>
            <person name="Ng W.-L."/>
            <person name="Kazmierczak K.M."/>
            <person name="Andrzejewski T.M."/>
            <person name="Davidsen T.M."/>
            <person name="Wayne K.J."/>
            <person name="Tettelin H."/>
            <person name="Glass J.I."/>
            <person name="Rusch D."/>
            <person name="Podicherti R."/>
            <person name="Tsui H.-C.T."/>
            <person name="Winkler M.E."/>
        </authorList>
    </citation>
    <scope>NUCLEOTIDE SEQUENCE</scope>
</reference>
<organism evidence="2">
    <name type="scientific">marine metagenome</name>
    <dbReference type="NCBI Taxonomy" id="408172"/>
    <lineage>
        <taxon>unclassified sequences</taxon>
        <taxon>metagenomes</taxon>
        <taxon>ecological metagenomes</taxon>
    </lineage>
</organism>
<sequence length="121" mass="14045">MKRRTYKELHQYQLGMIDWMLNNEKCALWAGVGLGKTVTALTALDKLLKQKQIHKILVIAPLRVAKFVWPNEPAQWEHLGHIKCAVIHGTRVERERLLESSAPIHVVNKEMVQWLVKTMIE</sequence>
<dbReference type="GO" id="GO:0005524">
    <property type="term" value="F:ATP binding"/>
    <property type="evidence" value="ECO:0007669"/>
    <property type="project" value="InterPro"/>
</dbReference>
<dbReference type="SUPFAM" id="SSF52540">
    <property type="entry name" value="P-loop containing nucleoside triphosphate hydrolases"/>
    <property type="match status" value="1"/>
</dbReference>
<dbReference type="AlphaFoldDB" id="A0A383E3X9"/>
<dbReference type="EMBL" id="UINC01222627">
    <property type="protein sequence ID" value="SVE51496.1"/>
    <property type="molecule type" value="Genomic_DNA"/>
</dbReference>
<evidence type="ECO:0000259" key="1">
    <source>
        <dbReference type="Pfam" id="PF00176"/>
    </source>
</evidence>